<dbReference type="AlphaFoldDB" id="A0A0F9NR33"/>
<dbReference type="GO" id="GO:0043001">
    <property type="term" value="P:Golgi to plasma membrane protein transport"/>
    <property type="evidence" value="ECO:0007669"/>
    <property type="project" value="TreeGrafter"/>
</dbReference>
<evidence type="ECO:0008006" key="4">
    <source>
        <dbReference type="Google" id="ProtNLM"/>
    </source>
</evidence>
<dbReference type="InterPro" id="IPR027417">
    <property type="entry name" value="P-loop_NTPase"/>
</dbReference>
<dbReference type="Pfam" id="PF00025">
    <property type="entry name" value="Arf"/>
    <property type="match status" value="1"/>
</dbReference>
<dbReference type="PANTHER" id="PTHR45909:SF1">
    <property type="entry name" value="ADP-RIBOSYLATION FACTOR-RELATED PROTEIN 1"/>
    <property type="match status" value="1"/>
</dbReference>
<proteinExistence type="predicted"/>
<dbReference type="Gene3D" id="3.40.50.300">
    <property type="entry name" value="P-loop containing nucleotide triphosphate hydrolases"/>
    <property type="match status" value="1"/>
</dbReference>
<dbReference type="GO" id="GO:0005794">
    <property type="term" value="C:Golgi apparatus"/>
    <property type="evidence" value="ECO:0007669"/>
    <property type="project" value="TreeGrafter"/>
</dbReference>
<dbReference type="SUPFAM" id="SSF52540">
    <property type="entry name" value="P-loop containing nucleoside triphosphate hydrolases"/>
    <property type="match status" value="1"/>
</dbReference>
<dbReference type="PANTHER" id="PTHR45909">
    <property type="entry name" value="ADP-RIBOSYLATION FACTOR-RELATED PROTEIN 1"/>
    <property type="match status" value="1"/>
</dbReference>
<accession>A0A0F9NR33</accession>
<dbReference type="InterPro" id="IPR006689">
    <property type="entry name" value="Small_GTPase_ARF/SAR"/>
</dbReference>
<keyword evidence="1" id="KW-0547">Nucleotide-binding</keyword>
<dbReference type="GO" id="GO:0005525">
    <property type="term" value="F:GTP binding"/>
    <property type="evidence" value="ECO:0007669"/>
    <property type="project" value="UniProtKB-KW"/>
</dbReference>
<comment type="caution">
    <text evidence="3">The sequence shown here is derived from an EMBL/GenBank/DDBJ whole genome shotgun (WGS) entry which is preliminary data.</text>
</comment>
<dbReference type="GO" id="GO:0034067">
    <property type="term" value="P:protein localization to Golgi apparatus"/>
    <property type="evidence" value="ECO:0007669"/>
    <property type="project" value="TreeGrafter"/>
</dbReference>
<keyword evidence="2" id="KW-0342">GTP-binding</keyword>
<dbReference type="InterPro" id="IPR024156">
    <property type="entry name" value="Small_GTPase_ARF"/>
</dbReference>
<evidence type="ECO:0000256" key="2">
    <source>
        <dbReference type="ARBA" id="ARBA00023134"/>
    </source>
</evidence>
<dbReference type="EMBL" id="LAZR01003246">
    <property type="protein sequence ID" value="KKN20399.1"/>
    <property type="molecule type" value="Genomic_DNA"/>
</dbReference>
<dbReference type="GO" id="GO:0003924">
    <property type="term" value="F:GTPase activity"/>
    <property type="evidence" value="ECO:0007669"/>
    <property type="project" value="InterPro"/>
</dbReference>
<gene>
    <name evidence="3" type="ORF">LCGC14_0936040</name>
</gene>
<dbReference type="GO" id="GO:0006886">
    <property type="term" value="P:intracellular protein transport"/>
    <property type="evidence" value="ECO:0007669"/>
    <property type="project" value="TreeGrafter"/>
</dbReference>
<evidence type="ECO:0000256" key="1">
    <source>
        <dbReference type="ARBA" id="ARBA00022741"/>
    </source>
</evidence>
<name>A0A0F9NR33_9ZZZZ</name>
<sequence>MLKNLTILNGQEVYLNRDFAISFKNPEALLQTLKNIDEEVTARGFYNDELVIDIITLKIICYKIKEPIPYFISLTYDDSSLPDQIIPKMHKLIKNLNKFFEKNPVPVGPISDEYKGLIESECSSNIDDLLMLRPAKISIIGNDFVGKSSICEMLQSGKIPKKYKETTNLKNYKAKLFGMPVLIWDIPDPGDLSERVWESFILGSDAVILVLDSSRENAEESKLMVDLTDKIIPNAELLIVANKHDTEEALSPEELESILQNKVFPFIANKPENSIFIQKQAAKLLEIKADGLDYSKEDFIIQRND</sequence>
<organism evidence="3">
    <name type="scientific">marine sediment metagenome</name>
    <dbReference type="NCBI Taxonomy" id="412755"/>
    <lineage>
        <taxon>unclassified sequences</taxon>
        <taxon>metagenomes</taxon>
        <taxon>ecological metagenomes</taxon>
    </lineage>
</organism>
<reference evidence="3" key="1">
    <citation type="journal article" date="2015" name="Nature">
        <title>Complex archaea that bridge the gap between prokaryotes and eukaryotes.</title>
        <authorList>
            <person name="Spang A."/>
            <person name="Saw J.H."/>
            <person name="Jorgensen S.L."/>
            <person name="Zaremba-Niedzwiedzka K."/>
            <person name="Martijn J."/>
            <person name="Lind A.E."/>
            <person name="van Eijk R."/>
            <person name="Schleper C."/>
            <person name="Guy L."/>
            <person name="Ettema T.J."/>
        </authorList>
    </citation>
    <scope>NUCLEOTIDE SEQUENCE</scope>
</reference>
<protein>
    <recommendedName>
        <fullName evidence="4">GTP-binding protein</fullName>
    </recommendedName>
</protein>
<evidence type="ECO:0000313" key="3">
    <source>
        <dbReference type="EMBL" id="KKN20399.1"/>
    </source>
</evidence>